<dbReference type="EMBL" id="MLJW01000027">
    <property type="protein sequence ID" value="OIR09259.1"/>
    <property type="molecule type" value="Genomic_DNA"/>
</dbReference>
<dbReference type="AlphaFoldDB" id="A0A1J5SMT2"/>
<dbReference type="Gene3D" id="1.25.40.10">
    <property type="entry name" value="Tetratricopeptide repeat domain"/>
    <property type="match status" value="4"/>
</dbReference>
<dbReference type="Pfam" id="PF13174">
    <property type="entry name" value="TPR_6"/>
    <property type="match status" value="2"/>
</dbReference>
<gene>
    <name evidence="1" type="primary">bamD_5</name>
    <name evidence="1" type="ORF">GALL_84900</name>
</gene>
<sequence length="865" mass="94644">MRPRFFVCLLAVVSPLVAAEAPLFPPAPLSSAGAVARSAHTPGELLAAETAADRALALGLPSVASDLYLRLLAPGSGFDGDRSALRLSCATALMEYGRLDEAQRVLDAETGPRGPAWKLRAALIAANDRRIEQARREIADVRVDQLPGQDRGWWYFLQGMLADAANKFDQSRDFYAQAIQHAATELARVRFDLAREQAFLRRGEVNLDALRANAERFQGQKVGYGAIKQYAIGLYATGHQGEAVGQLQRLLQSLPHVEVNEVDEVRLLLGMIDGATQGSAGRDALFRLLENGHDAGRQRIALMLLAQASTQGVAADEFRSRLDRMIATQPPHPILDYLLLARAESALLAKDFAQAEDDARSLLDRFPGSQLRAYALGVLTNATWEQRRYRTAADYAEKARAVLPPGPARSQLGVVVAEAWYRAGDYRSAADAYAAALRELPPDVAPGQVMFQRVESEIDAGRLDQARTLLDGFARNPSFDIDDRWQAEWNLARSLEAAGRQADALSRVAALLAPGAPLPNDASLRARMAWLRARLSLDAGKPAEAFKLASGLVPGLEGIAPDLKSTIASSAALIAAQAEFALNRPDDALAALKKLRADFPHSDAAVYSMIAEADYFLSKDRSVDAQQRLVQLADEYKDSPYAPYALYRAALLAERRGQDASFQDANRLIEQLVSRYPTSDLVFYARLKQGDLLRKLNEFDLAQRAYEYLVRNYPQHRDIPAVLLSLADCHAAQAGTNPEHAARALEIYEGLISRPDASADMRVEAGYKLGAAYRRRGDLKRATEVWWQDVVSAFLVNPAHAASLGARGRSWMARTLFDLADLLERQGKPDEARRALTLVMNSKLSTASVELARAKIAQASGNPRP</sequence>
<dbReference type="Pfam" id="PF13432">
    <property type="entry name" value="TPR_16"/>
    <property type="match status" value="1"/>
</dbReference>
<comment type="caution">
    <text evidence="1">The sequence shown here is derived from an EMBL/GenBank/DDBJ whole genome shotgun (WGS) entry which is preliminary data.</text>
</comment>
<organism evidence="1">
    <name type="scientific">mine drainage metagenome</name>
    <dbReference type="NCBI Taxonomy" id="410659"/>
    <lineage>
        <taxon>unclassified sequences</taxon>
        <taxon>metagenomes</taxon>
        <taxon>ecological metagenomes</taxon>
    </lineage>
</organism>
<name>A0A1J5SMT2_9ZZZZ</name>
<proteinExistence type="predicted"/>
<dbReference type="SUPFAM" id="SSF48452">
    <property type="entry name" value="TPR-like"/>
    <property type="match status" value="3"/>
</dbReference>
<protein>
    <submittedName>
        <fullName evidence="1">Outer membrane protein assembly factor BamD</fullName>
    </submittedName>
</protein>
<evidence type="ECO:0000313" key="1">
    <source>
        <dbReference type="EMBL" id="OIR09259.1"/>
    </source>
</evidence>
<dbReference type="InterPro" id="IPR011990">
    <property type="entry name" value="TPR-like_helical_dom_sf"/>
</dbReference>
<reference evidence="1" key="1">
    <citation type="submission" date="2016-10" db="EMBL/GenBank/DDBJ databases">
        <title>Sequence of Gallionella enrichment culture.</title>
        <authorList>
            <person name="Poehlein A."/>
            <person name="Muehling M."/>
            <person name="Daniel R."/>
        </authorList>
    </citation>
    <scope>NUCLEOTIDE SEQUENCE</scope>
</reference>
<accession>A0A1J5SMT2</accession>
<dbReference type="InterPro" id="IPR019734">
    <property type="entry name" value="TPR_rpt"/>
</dbReference>
<dbReference type="SMART" id="SM00028">
    <property type="entry name" value="TPR"/>
    <property type="match status" value="5"/>
</dbReference>